<evidence type="ECO:0000313" key="6">
    <source>
        <dbReference type="Proteomes" id="UP001159042"/>
    </source>
</evidence>
<proteinExistence type="inferred from homology"/>
<dbReference type="FunFam" id="3.15.10.30:FF:000001">
    <property type="entry name" value="Takeout-like protein 1"/>
    <property type="match status" value="1"/>
</dbReference>
<dbReference type="GO" id="GO:0007623">
    <property type="term" value="P:circadian rhythm"/>
    <property type="evidence" value="ECO:0007669"/>
    <property type="project" value="UniProtKB-ARBA"/>
</dbReference>
<dbReference type="EMBL" id="JANEYG010000008">
    <property type="protein sequence ID" value="KAJ8922053.1"/>
    <property type="molecule type" value="Genomic_DNA"/>
</dbReference>
<dbReference type="Proteomes" id="UP001159042">
    <property type="component" value="Unassembled WGS sequence"/>
</dbReference>
<dbReference type="Gene3D" id="3.15.10.30">
    <property type="entry name" value="Haemolymph juvenile hormone binding protein"/>
    <property type="match status" value="1"/>
</dbReference>
<evidence type="ECO:0000256" key="3">
    <source>
        <dbReference type="ARBA" id="ARBA00060902"/>
    </source>
</evidence>
<sequence>MFRSLLVLVVVALAADAKKLASYIKPCKRDDPNLNECAKKNGLEAIPFLLKGDKEYKNPSLSPLLLPRLDVDAGANLKITFTDVTLRGLETVDFRDIKINLDKKTIFVQVALKALNLQGHYEIDGRILVLPIQGNGPCNLTFEDLVVNYGFKYELVKKEDGKNYINPNIKPDVTYTMKNVHFQFDNLFNGDKTLGDQTNKFLNENSGDINKDLGESISQTISAVVTNIIQLIVAVVPYDEIFI</sequence>
<evidence type="ECO:0000256" key="2">
    <source>
        <dbReference type="ARBA" id="ARBA00023108"/>
    </source>
</evidence>
<evidence type="ECO:0000256" key="4">
    <source>
        <dbReference type="SAM" id="SignalP"/>
    </source>
</evidence>
<dbReference type="InterPro" id="IPR038606">
    <property type="entry name" value="To_sf"/>
</dbReference>
<protein>
    <submittedName>
        <fullName evidence="5">Uncharacterized protein</fullName>
    </submittedName>
</protein>
<accession>A0AAV8W6G9</accession>
<evidence type="ECO:0000256" key="1">
    <source>
        <dbReference type="ARBA" id="ARBA00022729"/>
    </source>
</evidence>
<keyword evidence="1 4" id="KW-0732">Signal</keyword>
<dbReference type="AlphaFoldDB" id="A0AAV8W6G9"/>
<evidence type="ECO:0000313" key="5">
    <source>
        <dbReference type="EMBL" id="KAJ8922053.1"/>
    </source>
</evidence>
<feature type="signal peptide" evidence="4">
    <location>
        <begin position="1"/>
        <end position="17"/>
    </location>
</feature>
<keyword evidence="2" id="KW-0090">Biological rhythms</keyword>
<dbReference type="SMART" id="SM00700">
    <property type="entry name" value="JHBP"/>
    <property type="match status" value="1"/>
</dbReference>
<reference evidence="5 6" key="1">
    <citation type="journal article" date="2023" name="Insect Mol. Biol.">
        <title>Genome sequencing provides insights into the evolution of gene families encoding plant cell wall-degrading enzymes in longhorned beetles.</title>
        <authorList>
            <person name="Shin N.R."/>
            <person name="Okamura Y."/>
            <person name="Kirsch R."/>
            <person name="Pauchet Y."/>
        </authorList>
    </citation>
    <scope>NUCLEOTIDE SEQUENCE [LARGE SCALE GENOMIC DNA]</scope>
    <source>
        <strain evidence="5">EAD_L_NR</strain>
    </source>
</reference>
<name>A0AAV8W6G9_9CUCU</name>
<dbReference type="PANTHER" id="PTHR11008">
    <property type="entry name" value="PROTEIN TAKEOUT-LIKE PROTEIN"/>
    <property type="match status" value="1"/>
</dbReference>
<comment type="caution">
    <text evidence="5">The sequence shown here is derived from an EMBL/GenBank/DDBJ whole genome shotgun (WGS) entry which is preliminary data.</text>
</comment>
<dbReference type="GO" id="GO:0005615">
    <property type="term" value="C:extracellular space"/>
    <property type="evidence" value="ECO:0007669"/>
    <property type="project" value="TreeGrafter"/>
</dbReference>
<gene>
    <name evidence="5" type="ORF">NQ315_008694</name>
</gene>
<dbReference type="Pfam" id="PF06585">
    <property type="entry name" value="JHBP"/>
    <property type="match status" value="1"/>
</dbReference>
<comment type="similarity">
    <text evidence="3">Belongs to the TO family.</text>
</comment>
<keyword evidence="6" id="KW-1185">Reference proteome</keyword>
<feature type="chain" id="PRO_5043417837" evidence="4">
    <location>
        <begin position="18"/>
        <end position="243"/>
    </location>
</feature>
<organism evidence="5 6">
    <name type="scientific">Exocentrus adspersus</name>
    <dbReference type="NCBI Taxonomy" id="1586481"/>
    <lineage>
        <taxon>Eukaryota</taxon>
        <taxon>Metazoa</taxon>
        <taxon>Ecdysozoa</taxon>
        <taxon>Arthropoda</taxon>
        <taxon>Hexapoda</taxon>
        <taxon>Insecta</taxon>
        <taxon>Pterygota</taxon>
        <taxon>Neoptera</taxon>
        <taxon>Endopterygota</taxon>
        <taxon>Coleoptera</taxon>
        <taxon>Polyphaga</taxon>
        <taxon>Cucujiformia</taxon>
        <taxon>Chrysomeloidea</taxon>
        <taxon>Cerambycidae</taxon>
        <taxon>Lamiinae</taxon>
        <taxon>Acanthocinini</taxon>
        <taxon>Exocentrus</taxon>
    </lineage>
</organism>
<dbReference type="PANTHER" id="PTHR11008:SF32">
    <property type="entry name" value="CIRCADIAN CLOCK-CONTROLLED PROTEIN DAYWAKE-RELATED"/>
    <property type="match status" value="1"/>
</dbReference>
<dbReference type="InterPro" id="IPR010562">
    <property type="entry name" value="Haemolymph_juvenile_hormone-bd"/>
</dbReference>